<name>A0ABW3TB01_9RHOB</name>
<evidence type="ECO:0000313" key="5">
    <source>
        <dbReference type="Proteomes" id="UP001597151"/>
    </source>
</evidence>
<evidence type="ECO:0000313" key="4">
    <source>
        <dbReference type="EMBL" id="MFD1194253.1"/>
    </source>
</evidence>
<dbReference type="Proteomes" id="UP001597151">
    <property type="component" value="Unassembled WGS sequence"/>
</dbReference>
<evidence type="ECO:0000256" key="2">
    <source>
        <dbReference type="PROSITE-ProRule" id="PRU00169"/>
    </source>
</evidence>
<feature type="domain" description="Response regulatory" evidence="3">
    <location>
        <begin position="6"/>
        <end position="123"/>
    </location>
</feature>
<keyword evidence="1 2" id="KW-0597">Phosphoprotein</keyword>
<dbReference type="PANTHER" id="PTHR44591">
    <property type="entry name" value="STRESS RESPONSE REGULATOR PROTEIN 1"/>
    <property type="match status" value="1"/>
</dbReference>
<dbReference type="SUPFAM" id="SSF52172">
    <property type="entry name" value="CheY-like"/>
    <property type="match status" value="1"/>
</dbReference>
<evidence type="ECO:0000256" key="1">
    <source>
        <dbReference type="ARBA" id="ARBA00022553"/>
    </source>
</evidence>
<comment type="caution">
    <text evidence="4">The sequence shown here is derived from an EMBL/GenBank/DDBJ whole genome shotgun (WGS) entry which is preliminary data.</text>
</comment>
<dbReference type="RefSeq" id="WP_380789637.1">
    <property type="nucleotide sequence ID" value="NZ_JBHTKR010000002.1"/>
</dbReference>
<dbReference type="Gene3D" id="3.40.50.2300">
    <property type="match status" value="1"/>
</dbReference>
<dbReference type="PROSITE" id="PS50110">
    <property type="entry name" value="RESPONSE_REGULATORY"/>
    <property type="match status" value="1"/>
</dbReference>
<proteinExistence type="predicted"/>
<dbReference type="EMBL" id="JBHTKR010000002">
    <property type="protein sequence ID" value="MFD1194253.1"/>
    <property type="molecule type" value="Genomic_DNA"/>
</dbReference>
<feature type="modified residue" description="4-aspartylphosphate" evidence="2">
    <location>
        <position position="56"/>
    </location>
</feature>
<protein>
    <submittedName>
        <fullName evidence="4">Response regulator</fullName>
    </submittedName>
</protein>
<dbReference type="InterPro" id="IPR011006">
    <property type="entry name" value="CheY-like_superfamily"/>
</dbReference>
<dbReference type="PANTHER" id="PTHR44591:SF3">
    <property type="entry name" value="RESPONSE REGULATORY DOMAIN-CONTAINING PROTEIN"/>
    <property type="match status" value="1"/>
</dbReference>
<dbReference type="InterPro" id="IPR050595">
    <property type="entry name" value="Bact_response_regulator"/>
</dbReference>
<dbReference type="SMART" id="SM00448">
    <property type="entry name" value="REC"/>
    <property type="match status" value="1"/>
</dbReference>
<dbReference type="InterPro" id="IPR001789">
    <property type="entry name" value="Sig_transdc_resp-reg_receiver"/>
</dbReference>
<reference evidence="5" key="1">
    <citation type="journal article" date="2019" name="Int. J. Syst. Evol. Microbiol.">
        <title>The Global Catalogue of Microorganisms (GCM) 10K type strain sequencing project: providing services to taxonomists for standard genome sequencing and annotation.</title>
        <authorList>
            <consortium name="The Broad Institute Genomics Platform"/>
            <consortium name="The Broad Institute Genome Sequencing Center for Infectious Disease"/>
            <person name="Wu L."/>
            <person name="Ma J."/>
        </authorList>
    </citation>
    <scope>NUCLEOTIDE SEQUENCE [LARGE SCALE GENOMIC DNA]</scope>
    <source>
        <strain evidence="5">CCUG 55328</strain>
    </source>
</reference>
<evidence type="ECO:0000259" key="3">
    <source>
        <dbReference type="PROSITE" id="PS50110"/>
    </source>
</evidence>
<dbReference type="Pfam" id="PF00072">
    <property type="entry name" value="Response_reg"/>
    <property type="match status" value="1"/>
</dbReference>
<sequence length="134" mass="14879">MEKLQRILHVDDAEDIRMIIKISLEMIGGYHVDQFESGQEAMDGAKGCNPQLFLLDFMMPDMDGMETWSALKTLPGFADIPAVFVTAKAEDNFSQNMLNKGALSVITKPFDPAELCAEIEKAWSAHLEKIEGSV</sequence>
<accession>A0ABW3TB01</accession>
<keyword evidence="5" id="KW-1185">Reference proteome</keyword>
<gene>
    <name evidence="4" type="ORF">ACFQ3C_06190</name>
</gene>
<organism evidence="4 5">
    <name type="scientific">Seohaeicola saemankumensis</name>
    <dbReference type="NCBI Taxonomy" id="481181"/>
    <lineage>
        <taxon>Bacteria</taxon>
        <taxon>Pseudomonadati</taxon>
        <taxon>Pseudomonadota</taxon>
        <taxon>Alphaproteobacteria</taxon>
        <taxon>Rhodobacterales</taxon>
        <taxon>Roseobacteraceae</taxon>
        <taxon>Seohaeicola</taxon>
    </lineage>
</organism>